<accession>X1GRU9</accession>
<reference evidence="1" key="1">
    <citation type="journal article" date="2014" name="Front. Microbiol.">
        <title>High frequency of phylogenetically diverse reductive dehalogenase-homologous genes in deep subseafloor sedimentary metagenomes.</title>
        <authorList>
            <person name="Kawai M."/>
            <person name="Futagami T."/>
            <person name="Toyoda A."/>
            <person name="Takaki Y."/>
            <person name="Nishi S."/>
            <person name="Hori S."/>
            <person name="Arai W."/>
            <person name="Tsubouchi T."/>
            <person name="Morono Y."/>
            <person name="Uchiyama I."/>
            <person name="Ito T."/>
            <person name="Fujiyama A."/>
            <person name="Inagaki F."/>
            <person name="Takami H."/>
        </authorList>
    </citation>
    <scope>NUCLEOTIDE SEQUENCE</scope>
    <source>
        <strain evidence="1">Expedition CK06-06</strain>
    </source>
</reference>
<name>X1GRU9_9ZZZZ</name>
<gene>
    <name evidence="1" type="ORF">S03H2_25776</name>
</gene>
<feature type="non-terminal residue" evidence="1">
    <location>
        <position position="141"/>
    </location>
</feature>
<evidence type="ECO:0000313" key="1">
    <source>
        <dbReference type="EMBL" id="GAH35743.1"/>
    </source>
</evidence>
<proteinExistence type="predicted"/>
<organism evidence="1">
    <name type="scientific">marine sediment metagenome</name>
    <dbReference type="NCBI Taxonomy" id="412755"/>
    <lineage>
        <taxon>unclassified sequences</taxon>
        <taxon>metagenomes</taxon>
        <taxon>ecological metagenomes</taxon>
    </lineage>
</organism>
<comment type="caution">
    <text evidence="1">The sequence shown here is derived from an EMBL/GenBank/DDBJ whole genome shotgun (WGS) entry which is preliminary data.</text>
</comment>
<dbReference type="EMBL" id="BARU01014695">
    <property type="protein sequence ID" value="GAH35743.1"/>
    <property type="molecule type" value="Genomic_DNA"/>
</dbReference>
<sequence>IYFGKAEVSSIDMINMAFGAQQAQANFFEPFAALVTEAPCFEGLVKPKRDFLAFPGKRIRAFSGHSFGGAVEGKNLMAGVLDEIAEFKTAKEMEMMGRRSIRAPKYSAEALYDVIRSSVDSRFATGKVILLSYPRYKGDYI</sequence>
<protein>
    <submittedName>
        <fullName evidence="1">Uncharacterized protein</fullName>
    </submittedName>
</protein>
<dbReference type="AlphaFoldDB" id="X1GRU9"/>
<feature type="non-terminal residue" evidence="1">
    <location>
        <position position="1"/>
    </location>
</feature>